<dbReference type="InParanoid" id="A0A0P0Y8X1"/>
<sequence length="124" mass="13261">AARGLVGDEADELHLPDVVEADDTDECIRVRLLGLLELLEHLGGVSAPEHGQLPHGPVPAIVVSGGSVVLTVDESDLAELEAGHPLGTEQVLDLLQEVLHGERWQVGEGLELLDALNRPHLNKR</sequence>
<evidence type="ECO:0000313" key="2">
    <source>
        <dbReference type="Proteomes" id="UP000059680"/>
    </source>
</evidence>
<protein>
    <submittedName>
        <fullName evidence="1">Os12g0274750 protein</fullName>
    </submittedName>
</protein>
<evidence type="ECO:0000313" key="1">
    <source>
        <dbReference type="EMBL" id="BAT16667.1"/>
    </source>
</evidence>
<dbReference type="PaxDb" id="39947-A0A0P0Y8X1"/>
<reference evidence="1 2" key="3">
    <citation type="journal article" date="2013" name="Rice">
        <title>Improvement of the Oryza sativa Nipponbare reference genome using next generation sequence and optical map data.</title>
        <authorList>
            <person name="Kawahara Y."/>
            <person name="de la Bastide M."/>
            <person name="Hamilton J.P."/>
            <person name="Kanamori H."/>
            <person name="McCombie W.R."/>
            <person name="Ouyang S."/>
            <person name="Schwartz D.C."/>
            <person name="Tanaka T."/>
            <person name="Wu J."/>
            <person name="Zhou S."/>
            <person name="Childs K.L."/>
            <person name="Davidson R.M."/>
            <person name="Lin H."/>
            <person name="Quesada-Ocampo L."/>
            <person name="Vaillancourt B."/>
            <person name="Sakai H."/>
            <person name="Lee S.S."/>
            <person name="Kim J."/>
            <person name="Numa H."/>
            <person name="Itoh T."/>
            <person name="Buell C.R."/>
            <person name="Matsumoto T."/>
        </authorList>
    </citation>
    <scope>NUCLEOTIDE SEQUENCE [LARGE SCALE GENOMIC DNA]</scope>
    <source>
        <strain evidence="2">cv. Nipponbare</strain>
    </source>
</reference>
<reference evidence="2" key="1">
    <citation type="journal article" date="2005" name="Nature">
        <title>The map-based sequence of the rice genome.</title>
        <authorList>
            <consortium name="International rice genome sequencing project (IRGSP)"/>
            <person name="Matsumoto T."/>
            <person name="Wu J."/>
            <person name="Kanamori H."/>
            <person name="Katayose Y."/>
            <person name="Fujisawa M."/>
            <person name="Namiki N."/>
            <person name="Mizuno H."/>
            <person name="Yamamoto K."/>
            <person name="Antonio B.A."/>
            <person name="Baba T."/>
            <person name="Sakata K."/>
            <person name="Nagamura Y."/>
            <person name="Aoki H."/>
            <person name="Arikawa K."/>
            <person name="Arita K."/>
            <person name="Bito T."/>
            <person name="Chiden Y."/>
            <person name="Fujitsuka N."/>
            <person name="Fukunaka R."/>
            <person name="Hamada M."/>
            <person name="Harada C."/>
            <person name="Hayashi A."/>
            <person name="Hijishita S."/>
            <person name="Honda M."/>
            <person name="Hosokawa S."/>
            <person name="Ichikawa Y."/>
            <person name="Idonuma A."/>
            <person name="Iijima M."/>
            <person name="Ikeda M."/>
            <person name="Ikeno M."/>
            <person name="Ito K."/>
            <person name="Ito S."/>
            <person name="Ito T."/>
            <person name="Ito Y."/>
            <person name="Ito Y."/>
            <person name="Iwabuchi A."/>
            <person name="Kamiya K."/>
            <person name="Karasawa W."/>
            <person name="Kurita K."/>
            <person name="Katagiri S."/>
            <person name="Kikuta A."/>
            <person name="Kobayashi H."/>
            <person name="Kobayashi N."/>
            <person name="Machita K."/>
            <person name="Maehara T."/>
            <person name="Masukawa M."/>
            <person name="Mizubayashi T."/>
            <person name="Mukai Y."/>
            <person name="Nagasaki H."/>
            <person name="Nagata Y."/>
            <person name="Naito S."/>
            <person name="Nakashima M."/>
            <person name="Nakama Y."/>
            <person name="Nakamichi Y."/>
            <person name="Nakamura M."/>
            <person name="Meguro A."/>
            <person name="Negishi M."/>
            <person name="Ohta I."/>
            <person name="Ohta T."/>
            <person name="Okamoto M."/>
            <person name="Ono N."/>
            <person name="Saji S."/>
            <person name="Sakaguchi M."/>
            <person name="Sakai K."/>
            <person name="Shibata M."/>
            <person name="Shimokawa T."/>
            <person name="Song J."/>
            <person name="Takazaki Y."/>
            <person name="Terasawa K."/>
            <person name="Tsugane M."/>
            <person name="Tsuji K."/>
            <person name="Ueda S."/>
            <person name="Waki K."/>
            <person name="Yamagata H."/>
            <person name="Yamamoto M."/>
            <person name="Yamamoto S."/>
            <person name="Yamane H."/>
            <person name="Yoshiki S."/>
            <person name="Yoshihara R."/>
            <person name="Yukawa K."/>
            <person name="Zhong H."/>
            <person name="Yano M."/>
            <person name="Yuan Q."/>
            <person name="Ouyang S."/>
            <person name="Liu J."/>
            <person name="Jones K.M."/>
            <person name="Gansberger K."/>
            <person name="Moffat K."/>
            <person name="Hill J."/>
            <person name="Bera J."/>
            <person name="Fadrosh D."/>
            <person name="Jin S."/>
            <person name="Johri S."/>
            <person name="Kim M."/>
            <person name="Overton L."/>
            <person name="Reardon M."/>
            <person name="Tsitrin T."/>
            <person name="Vuong H."/>
            <person name="Weaver B."/>
            <person name="Ciecko A."/>
            <person name="Tallon L."/>
            <person name="Jackson J."/>
            <person name="Pai G."/>
            <person name="Aken S.V."/>
            <person name="Utterback T."/>
            <person name="Reidmuller S."/>
            <person name="Feldblyum T."/>
            <person name="Hsiao J."/>
            <person name="Zismann V."/>
            <person name="Iobst S."/>
            <person name="de Vazeille A.R."/>
            <person name="Buell C.R."/>
            <person name="Ying K."/>
            <person name="Li Y."/>
            <person name="Lu T."/>
            <person name="Huang Y."/>
            <person name="Zhao Q."/>
            <person name="Feng Q."/>
            <person name="Zhang L."/>
            <person name="Zhu J."/>
            <person name="Weng Q."/>
            <person name="Mu J."/>
            <person name="Lu Y."/>
            <person name="Fan D."/>
            <person name="Liu Y."/>
            <person name="Guan J."/>
            <person name="Zhang Y."/>
            <person name="Yu S."/>
            <person name="Liu X."/>
            <person name="Zhang Y."/>
            <person name="Hong G."/>
            <person name="Han B."/>
            <person name="Choisne N."/>
            <person name="Demange N."/>
            <person name="Orjeda G."/>
            <person name="Samain S."/>
            <person name="Cattolico L."/>
            <person name="Pelletier E."/>
            <person name="Couloux A."/>
            <person name="Segurens B."/>
            <person name="Wincker P."/>
            <person name="D'Hont A."/>
            <person name="Scarpelli C."/>
            <person name="Weissenbach J."/>
            <person name="Salanoubat M."/>
            <person name="Quetier F."/>
            <person name="Yu Y."/>
            <person name="Kim H.R."/>
            <person name="Rambo T."/>
            <person name="Currie J."/>
            <person name="Collura K."/>
            <person name="Luo M."/>
            <person name="Yang T."/>
            <person name="Ammiraju J.S.S."/>
            <person name="Engler F."/>
            <person name="Soderlund C."/>
            <person name="Wing R.A."/>
            <person name="Palmer L.E."/>
            <person name="de la Bastide M."/>
            <person name="Spiegel L."/>
            <person name="Nascimento L."/>
            <person name="Zutavern T."/>
            <person name="O'Shaughnessy A."/>
            <person name="Dike S."/>
            <person name="Dedhia N."/>
            <person name="Preston R."/>
            <person name="Balija V."/>
            <person name="McCombie W.R."/>
            <person name="Chow T."/>
            <person name="Chen H."/>
            <person name="Chung M."/>
            <person name="Chen C."/>
            <person name="Shaw J."/>
            <person name="Wu H."/>
            <person name="Hsiao K."/>
            <person name="Chao Y."/>
            <person name="Chu M."/>
            <person name="Cheng C."/>
            <person name="Hour A."/>
            <person name="Lee P."/>
            <person name="Lin S."/>
            <person name="Lin Y."/>
            <person name="Liou J."/>
            <person name="Liu S."/>
            <person name="Hsing Y."/>
            <person name="Raghuvanshi S."/>
            <person name="Mohanty A."/>
            <person name="Bharti A.K."/>
            <person name="Gaur A."/>
            <person name="Gupta V."/>
            <person name="Kumar D."/>
            <person name="Ravi V."/>
            <person name="Vij S."/>
            <person name="Kapur A."/>
            <person name="Khurana P."/>
            <person name="Khurana P."/>
            <person name="Khurana J.P."/>
            <person name="Tyagi A.K."/>
            <person name="Gaikwad K."/>
            <person name="Singh A."/>
            <person name="Dalal V."/>
            <person name="Srivastava S."/>
            <person name="Dixit A."/>
            <person name="Pal A.K."/>
            <person name="Ghazi I.A."/>
            <person name="Yadav M."/>
            <person name="Pandit A."/>
            <person name="Bhargava A."/>
            <person name="Sureshbabu K."/>
            <person name="Batra K."/>
            <person name="Sharma T.R."/>
            <person name="Mohapatra T."/>
            <person name="Singh N.K."/>
            <person name="Messing J."/>
            <person name="Nelson A.B."/>
            <person name="Fuks G."/>
            <person name="Kavchok S."/>
            <person name="Keizer G."/>
            <person name="Linton E."/>
            <person name="Llaca V."/>
            <person name="Song R."/>
            <person name="Tanyolac B."/>
            <person name="Young S."/>
            <person name="Ho-Il K."/>
            <person name="Hahn J.H."/>
            <person name="Sangsakoo G."/>
            <person name="Vanavichit A."/>
            <person name="de Mattos Luiz.A.T."/>
            <person name="Zimmer P.D."/>
            <person name="Malone G."/>
            <person name="Dellagostin O."/>
            <person name="de Oliveira A.C."/>
            <person name="Bevan M."/>
            <person name="Bancroft I."/>
            <person name="Minx P."/>
            <person name="Cordum H."/>
            <person name="Wilson R."/>
            <person name="Cheng Z."/>
            <person name="Jin W."/>
            <person name="Jiang J."/>
            <person name="Leong S.A."/>
            <person name="Iwama H."/>
            <person name="Gojobori T."/>
            <person name="Itoh T."/>
            <person name="Niimura Y."/>
            <person name="Fujii Y."/>
            <person name="Habara T."/>
            <person name="Sakai H."/>
            <person name="Sato Y."/>
            <person name="Wilson G."/>
            <person name="Kumar K."/>
            <person name="McCouch S."/>
            <person name="Juretic N."/>
            <person name="Hoen D."/>
            <person name="Wright S."/>
            <person name="Bruskiewich R."/>
            <person name="Bureau T."/>
            <person name="Miyao A."/>
            <person name="Hirochika H."/>
            <person name="Nishikawa T."/>
            <person name="Kadowaki K."/>
            <person name="Sugiura M."/>
            <person name="Burr B."/>
            <person name="Sasaki T."/>
        </authorList>
    </citation>
    <scope>NUCLEOTIDE SEQUENCE [LARGE SCALE GENOMIC DNA]</scope>
    <source>
        <strain evidence="2">cv. Nipponbare</strain>
    </source>
</reference>
<accession>A0A0P0Y8X1</accession>
<dbReference type="EMBL" id="AP014968">
    <property type="protein sequence ID" value="BAT16667.1"/>
    <property type="molecule type" value="Genomic_DNA"/>
</dbReference>
<dbReference type="Gramene" id="Os12t0274750-00">
    <property type="protein sequence ID" value="Os12t0274750-00"/>
    <property type="gene ID" value="Os12g0274750"/>
</dbReference>
<dbReference type="AlphaFoldDB" id="A0A0P0Y8X1"/>
<name>A0A0P0Y8X1_ORYSJ</name>
<reference evidence="1 2" key="2">
    <citation type="journal article" date="2013" name="Plant Cell Physiol.">
        <title>Rice Annotation Project Database (RAP-DB): an integrative and interactive database for rice genomics.</title>
        <authorList>
            <person name="Sakai H."/>
            <person name="Lee S.S."/>
            <person name="Tanaka T."/>
            <person name="Numa H."/>
            <person name="Kim J."/>
            <person name="Kawahara Y."/>
            <person name="Wakimoto H."/>
            <person name="Yang C.C."/>
            <person name="Iwamoto M."/>
            <person name="Abe T."/>
            <person name="Yamada Y."/>
            <person name="Muto A."/>
            <person name="Inokuchi H."/>
            <person name="Ikemura T."/>
            <person name="Matsumoto T."/>
            <person name="Sasaki T."/>
            <person name="Itoh T."/>
        </authorList>
    </citation>
    <scope>NUCLEOTIDE SEQUENCE [LARGE SCALE GENOMIC DNA]</scope>
    <source>
        <strain evidence="2">cv. Nipponbare</strain>
    </source>
</reference>
<dbReference type="Proteomes" id="UP000059680">
    <property type="component" value="Chromosome 12"/>
</dbReference>
<proteinExistence type="predicted"/>
<gene>
    <name evidence="1" type="ordered locus">Os12g0274750</name>
    <name evidence="1" type="ORF">OSNPB_120274750</name>
</gene>
<feature type="non-terminal residue" evidence="1">
    <location>
        <position position="1"/>
    </location>
</feature>
<organism evidence="1 2">
    <name type="scientific">Oryza sativa subsp. japonica</name>
    <name type="common">Rice</name>
    <dbReference type="NCBI Taxonomy" id="39947"/>
    <lineage>
        <taxon>Eukaryota</taxon>
        <taxon>Viridiplantae</taxon>
        <taxon>Streptophyta</taxon>
        <taxon>Embryophyta</taxon>
        <taxon>Tracheophyta</taxon>
        <taxon>Spermatophyta</taxon>
        <taxon>Magnoliopsida</taxon>
        <taxon>Liliopsida</taxon>
        <taxon>Poales</taxon>
        <taxon>Poaceae</taxon>
        <taxon>BOP clade</taxon>
        <taxon>Oryzoideae</taxon>
        <taxon>Oryzeae</taxon>
        <taxon>Oryzinae</taxon>
        <taxon>Oryza</taxon>
        <taxon>Oryza sativa</taxon>
    </lineage>
</organism>
<keyword evidence="2" id="KW-1185">Reference proteome</keyword>
<dbReference type="eggNOG" id="ENOG502R49I">
    <property type="taxonomic scope" value="Eukaryota"/>
</dbReference>